<dbReference type="Proteomes" id="UP000322245">
    <property type="component" value="Unassembled WGS sequence"/>
</dbReference>
<dbReference type="EMBL" id="NIDF01000025">
    <property type="protein sequence ID" value="TYJ56380.1"/>
    <property type="molecule type" value="Genomic_DNA"/>
</dbReference>
<keyword evidence="2" id="KW-1185">Reference proteome</keyword>
<accession>A0A5D3B275</accession>
<organism evidence="1 2">
    <name type="scientific">Cryptococcus floricola</name>
    <dbReference type="NCBI Taxonomy" id="2591691"/>
    <lineage>
        <taxon>Eukaryota</taxon>
        <taxon>Fungi</taxon>
        <taxon>Dikarya</taxon>
        <taxon>Basidiomycota</taxon>
        <taxon>Agaricomycotina</taxon>
        <taxon>Tremellomycetes</taxon>
        <taxon>Tremellales</taxon>
        <taxon>Cryptococcaceae</taxon>
        <taxon>Cryptococcus</taxon>
    </lineage>
</organism>
<gene>
    <name evidence="1" type="ORF">B9479_002928</name>
</gene>
<name>A0A5D3B275_9TREE</name>
<evidence type="ECO:0000313" key="1">
    <source>
        <dbReference type="EMBL" id="TYJ56380.1"/>
    </source>
</evidence>
<sequence>MPRSLSPVGALRNKNAEFAKDHPFYFITPPSNSFRNESARYLGEELDHTTFVARASQDDPSNVDALTRTYDWETSVPDTVQKRSGLLCKDSNQSGKWVRHEYAIEASSRPKARLSGKLSRLLEEDDGEAVITLPIQESRFSALNESLWNSESLDLHFQHISLDENQVPLVSTGGSRPWDYEAAWPLEIDDSLEVSLP</sequence>
<dbReference type="AlphaFoldDB" id="A0A5D3B275"/>
<protein>
    <submittedName>
        <fullName evidence="1">Uncharacterized protein</fullName>
    </submittedName>
</protein>
<reference evidence="1 2" key="1">
    <citation type="submission" date="2017-05" db="EMBL/GenBank/DDBJ databases">
        <title>The Genome Sequence of Tsuchiyaea wingfieldii DSM 27421.</title>
        <authorList>
            <person name="Cuomo C."/>
            <person name="Passer A."/>
            <person name="Billmyre B."/>
            <person name="Heitman J."/>
        </authorList>
    </citation>
    <scope>NUCLEOTIDE SEQUENCE [LARGE SCALE GENOMIC DNA]</scope>
    <source>
        <strain evidence="1 2">DSM 27421</strain>
    </source>
</reference>
<comment type="caution">
    <text evidence="1">The sequence shown here is derived from an EMBL/GenBank/DDBJ whole genome shotgun (WGS) entry which is preliminary data.</text>
</comment>
<proteinExistence type="predicted"/>
<evidence type="ECO:0000313" key="2">
    <source>
        <dbReference type="Proteomes" id="UP000322245"/>
    </source>
</evidence>